<accession>A0ABR2GYG4</accession>
<dbReference type="EMBL" id="JAPFFF010000053">
    <property type="protein sequence ID" value="KAK8838931.1"/>
    <property type="molecule type" value="Genomic_DNA"/>
</dbReference>
<organism evidence="1 2">
    <name type="scientific">Tritrichomonas musculus</name>
    <dbReference type="NCBI Taxonomy" id="1915356"/>
    <lineage>
        <taxon>Eukaryota</taxon>
        <taxon>Metamonada</taxon>
        <taxon>Parabasalia</taxon>
        <taxon>Tritrichomonadida</taxon>
        <taxon>Tritrichomonadidae</taxon>
        <taxon>Tritrichomonas</taxon>
    </lineage>
</organism>
<evidence type="ECO:0000313" key="2">
    <source>
        <dbReference type="Proteomes" id="UP001470230"/>
    </source>
</evidence>
<dbReference type="Proteomes" id="UP001470230">
    <property type="component" value="Unassembled WGS sequence"/>
</dbReference>
<name>A0ABR2GYG4_9EUKA</name>
<reference evidence="1 2" key="1">
    <citation type="submission" date="2024-04" db="EMBL/GenBank/DDBJ databases">
        <title>Tritrichomonas musculus Genome.</title>
        <authorList>
            <person name="Alves-Ferreira E."/>
            <person name="Grigg M."/>
            <person name="Lorenzi H."/>
            <person name="Galac M."/>
        </authorList>
    </citation>
    <scope>NUCLEOTIDE SEQUENCE [LARGE SCALE GENOMIC DNA]</scope>
    <source>
        <strain evidence="1 2">EAF2021</strain>
    </source>
</reference>
<keyword evidence="2" id="KW-1185">Reference proteome</keyword>
<protein>
    <submittedName>
        <fullName evidence="1">Uncharacterized protein</fullName>
    </submittedName>
</protein>
<gene>
    <name evidence="1" type="ORF">M9Y10_032390</name>
</gene>
<evidence type="ECO:0000313" key="1">
    <source>
        <dbReference type="EMBL" id="KAK8838931.1"/>
    </source>
</evidence>
<sequence length="115" mass="13757">MRSSKTRYTHKSEWKYLIVQEEARNVVFQLDDTGRLVTPLEKRKHRDLKVLMKELVFKDQNQNESSENDEIKDQRNEEKSFKLVFDESILEMNLNNYCDDNNGGIDLTDGYNEFF</sequence>
<comment type="caution">
    <text evidence="1">The sequence shown here is derived from an EMBL/GenBank/DDBJ whole genome shotgun (WGS) entry which is preliminary data.</text>
</comment>
<proteinExistence type="predicted"/>